<dbReference type="Gene3D" id="2.40.50.1020">
    <property type="entry name" value="LytTr DNA-binding domain"/>
    <property type="match status" value="1"/>
</dbReference>
<dbReference type="PANTHER" id="PTHR37299:SF1">
    <property type="entry name" value="STAGE 0 SPORULATION PROTEIN A HOMOLOG"/>
    <property type="match status" value="1"/>
</dbReference>
<evidence type="ECO:0000256" key="1">
    <source>
        <dbReference type="PROSITE-ProRule" id="PRU00169"/>
    </source>
</evidence>
<dbReference type="SMART" id="SM00850">
    <property type="entry name" value="LytTR"/>
    <property type="match status" value="1"/>
</dbReference>
<dbReference type="SUPFAM" id="SSF52172">
    <property type="entry name" value="CheY-like"/>
    <property type="match status" value="1"/>
</dbReference>
<feature type="domain" description="HTH LytTR-type" evidence="3">
    <location>
        <begin position="136"/>
        <end position="208"/>
    </location>
</feature>
<accession>A0ABV8QVA8</accession>
<dbReference type="Pfam" id="PF04397">
    <property type="entry name" value="LytTR"/>
    <property type="match status" value="1"/>
</dbReference>
<comment type="caution">
    <text evidence="4">The sequence shown here is derived from an EMBL/GenBank/DDBJ whole genome shotgun (WGS) entry which is preliminary data.</text>
</comment>
<dbReference type="Pfam" id="PF00072">
    <property type="entry name" value="Response_reg"/>
    <property type="match status" value="1"/>
</dbReference>
<organism evidence="4 5">
    <name type="scientific">Ferruginibacter yonginensis</name>
    <dbReference type="NCBI Taxonomy" id="1310416"/>
    <lineage>
        <taxon>Bacteria</taxon>
        <taxon>Pseudomonadati</taxon>
        <taxon>Bacteroidota</taxon>
        <taxon>Chitinophagia</taxon>
        <taxon>Chitinophagales</taxon>
        <taxon>Chitinophagaceae</taxon>
        <taxon>Ferruginibacter</taxon>
    </lineage>
</organism>
<dbReference type="Gene3D" id="3.40.50.2300">
    <property type="match status" value="1"/>
</dbReference>
<dbReference type="EMBL" id="JBHSCZ010000004">
    <property type="protein sequence ID" value="MFC4263786.1"/>
    <property type="molecule type" value="Genomic_DNA"/>
</dbReference>
<evidence type="ECO:0000313" key="4">
    <source>
        <dbReference type="EMBL" id="MFC4263786.1"/>
    </source>
</evidence>
<gene>
    <name evidence="4" type="ORF">ACFOWM_12895</name>
</gene>
<feature type="modified residue" description="4-aspartylphosphate" evidence="1">
    <location>
        <position position="53"/>
    </location>
</feature>
<sequence>MTYLIADDDPIYLAVTMQQLALIPNLTCVAQCGNAVDARALLQTALPDILILDIEMPDLTGIQLAKSLPKLPMVIFISSHPNYAADAFDIDAIDYLVKPVPIERLLRAIDKARNLYEMKQQIAQVEAFKNEGADSFFIKDKNAYVRINYSEVCYIESLGDFISIYLLNGDKKIALVNLKNVEQQLPANIFIRISRSHIVHKDKISALDHTHVQLNKIKLGIGKTYQETVLQTIMGNQTIKRHL</sequence>
<proteinExistence type="predicted"/>
<evidence type="ECO:0000259" key="2">
    <source>
        <dbReference type="PROSITE" id="PS50110"/>
    </source>
</evidence>
<dbReference type="InterPro" id="IPR046947">
    <property type="entry name" value="LytR-like"/>
</dbReference>
<dbReference type="PROSITE" id="PS50110">
    <property type="entry name" value="RESPONSE_REGULATORY"/>
    <property type="match status" value="1"/>
</dbReference>
<reference evidence="5" key="1">
    <citation type="journal article" date="2019" name="Int. J. Syst. Evol. Microbiol.">
        <title>The Global Catalogue of Microorganisms (GCM) 10K type strain sequencing project: providing services to taxonomists for standard genome sequencing and annotation.</title>
        <authorList>
            <consortium name="The Broad Institute Genomics Platform"/>
            <consortium name="The Broad Institute Genome Sequencing Center for Infectious Disease"/>
            <person name="Wu L."/>
            <person name="Ma J."/>
        </authorList>
    </citation>
    <scope>NUCLEOTIDE SEQUENCE [LARGE SCALE GENOMIC DNA]</scope>
    <source>
        <strain evidence="5">CECT 8289</strain>
    </source>
</reference>
<dbReference type="Proteomes" id="UP001595907">
    <property type="component" value="Unassembled WGS sequence"/>
</dbReference>
<protein>
    <submittedName>
        <fullName evidence="4">LytR/AlgR family response regulator transcription factor</fullName>
    </submittedName>
</protein>
<feature type="domain" description="Response regulatory" evidence="2">
    <location>
        <begin position="2"/>
        <end position="113"/>
    </location>
</feature>
<dbReference type="SMART" id="SM00448">
    <property type="entry name" value="REC"/>
    <property type="match status" value="1"/>
</dbReference>
<keyword evidence="5" id="KW-1185">Reference proteome</keyword>
<dbReference type="InterPro" id="IPR007492">
    <property type="entry name" value="LytTR_DNA-bd_dom"/>
</dbReference>
<dbReference type="InterPro" id="IPR011006">
    <property type="entry name" value="CheY-like_superfamily"/>
</dbReference>
<dbReference type="PANTHER" id="PTHR37299">
    <property type="entry name" value="TRANSCRIPTIONAL REGULATOR-RELATED"/>
    <property type="match status" value="1"/>
</dbReference>
<name>A0ABV8QVA8_9BACT</name>
<evidence type="ECO:0000313" key="5">
    <source>
        <dbReference type="Proteomes" id="UP001595907"/>
    </source>
</evidence>
<dbReference type="RefSeq" id="WP_379710808.1">
    <property type="nucleotide sequence ID" value="NZ_JBHSCZ010000004.1"/>
</dbReference>
<evidence type="ECO:0000259" key="3">
    <source>
        <dbReference type="PROSITE" id="PS50930"/>
    </source>
</evidence>
<dbReference type="PROSITE" id="PS50930">
    <property type="entry name" value="HTH_LYTTR"/>
    <property type="match status" value="1"/>
</dbReference>
<dbReference type="InterPro" id="IPR001789">
    <property type="entry name" value="Sig_transdc_resp-reg_receiver"/>
</dbReference>
<keyword evidence="1" id="KW-0597">Phosphoprotein</keyword>